<organism evidence="2 3">
    <name type="scientific">Thalassoglobus neptunius</name>
    <dbReference type="NCBI Taxonomy" id="1938619"/>
    <lineage>
        <taxon>Bacteria</taxon>
        <taxon>Pseudomonadati</taxon>
        <taxon>Planctomycetota</taxon>
        <taxon>Planctomycetia</taxon>
        <taxon>Planctomycetales</taxon>
        <taxon>Planctomycetaceae</taxon>
        <taxon>Thalassoglobus</taxon>
    </lineage>
</organism>
<dbReference type="AlphaFoldDB" id="A0A5C5X5Z6"/>
<proteinExistence type="predicted"/>
<feature type="region of interest" description="Disordered" evidence="1">
    <location>
        <begin position="84"/>
        <end position="111"/>
    </location>
</feature>
<evidence type="ECO:0000313" key="2">
    <source>
        <dbReference type="EMBL" id="TWT58059.1"/>
    </source>
</evidence>
<name>A0A5C5X5Z6_9PLAN</name>
<gene>
    <name evidence="2" type="ORF">KOR42_14290</name>
</gene>
<dbReference type="EMBL" id="SIHI01000001">
    <property type="protein sequence ID" value="TWT58059.1"/>
    <property type="molecule type" value="Genomic_DNA"/>
</dbReference>
<dbReference type="Proteomes" id="UP000317243">
    <property type="component" value="Unassembled WGS sequence"/>
</dbReference>
<keyword evidence="3" id="KW-1185">Reference proteome</keyword>
<sequence length="129" mass="14230">MGFGLGDLSKLDGAFVAWGCVFSDGVVKRFDVFEEASTSAASLCRSALRYNHAALIKYDDLGFRVALSHVAGIPADHVGISKMKSEGSPRIMSEAARQTARDDELNQHETRRHPCWGRSNWEKARTLSM</sequence>
<reference evidence="2 3" key="1">
    <citation type="submission" date="2019-02" db="EMBL/GenBank/DDBJ databases">
        <title>Deep-cultivation of Planctomycetes and their phenomic and genomic characterization uncovers novel biology.</title>
        <authorList>
            <person name="Wiegand S."/>
            <person name="Jogler M."/>
            <person name="Boedeker C."/>
            <person name="Pinto D."/>
            <person name="Vollmers J."/>
            <person name="Rivas-Marin E."/>
            <person name="Kohn T."/>
            <person name="Peeters S.H."/>
            <person name="Heuer A."/>
            <person name="Rast P."/>
            <person name="Oberbeckmann S."/>
            <person name="Bunk B."/>
            <person name="Jeske O."/>
            <person name="Meyerdierks A."/>
            <person name="Storesund J.E."/>
            <person name="Kallscheuer N."/>
            <person name="Luecker S."/>
            <person name="Lage O.M."/>
            <person name="Pohl T."/>
            <person name="Merkel B.J."/>
            <person name="Hornburger P."/>
            <person name="Mueller R.-W."/>
            <person name="Bruemmer F."/>
            <person name="Labrenz M."/>
            <person name="Spormann A.M."/>
            <person name="Op Den Camp H."/>
            <person name="Overmann J."/>
            <person name="Amann R."/>
            <person name="Jetten M.S.M."/>
            <person name="Mascher T."/>
            <person name="Medema M.H."/>
            <person name="Devos D.P."/>
            <person name="Kaster A.-K."/>
            <person name="Ovreas L."/>
            <person name="Rohde M."/>
            <person name="Galperin M.Y."/>
            <person name="Jogler C."/>
        </authorList>
    </citation>
    <scope>NUCLEOTIDE SEQUENCE [LARGE SCALE GENOMIC DNA]</scope>
    <source>
        <strain evidence="2 3">KOR42</strain>
    </source>
</reference>
<feature type="compositionally biased region" description="Basic and acidic residues" evidence="1">
    <location>
        <begin position="99"/>
        <end position="109"/>
    </location>
</feature>
<protein>
    <submittedName>
        <fullName evidence="2">Uncharacterized protein</fullName>
    </submittedName>
</protein>
<evidence type="ECO:0000313" key="3">
    <source>
        <dbReference type="Proteomes" id="UP000317243"/>
    </source>
</evidence>
<evidence type="ECO:0000256" key="1">
    <source>
        <dbReference type="SAM" id="MobiDB-lite"/>
    </source>
</evidence>
<comment type="caution">
    <text evidence="2">The sequence shown here is derived from an EMBL/GenBank/DDBJ whole genome shotgun (WGS) entry which is preliminary data.</text>
</comment>
<accession>A0A5C5X5Z6</accession>